<dbReference type="InterPro" id="IPR002379">
    <property type="entry name" value="ATPase_proteolipid_c-like_dom"/>
</dbReference>
<comment type="similarity">
    <text evidence="2 14">Belongs to the ATPase C chain family.</text>
</comment>
<feature type="transmembrane region" description="Helical" evidence="14">
    <location>
        <begin position="39"/>
        <end position="63"/>
    </location>
</feature>
<evidence type="ECO:0000256" key="9">
    <source>
        <dbReference type="ARBA" id="ARBA00023065"/>
    </source>
</evidence>
<dbReference type="PANTHER" id="PTHR10031:SF0">
    <property type="entry name" value="ATPASE PROTEIN 9"/>
    <property type="match status" value="1"/>
</dbReference>
<dbReference type="PATRIC" id="fig|1653476.3.peg.1403"/>
<dbReference type="OrthoDB" id="5296711at2"/>
<keyword evidence="12 14" id="KW-0066">ATP synthesis</keyword>
<dbReference type="CDD" id="cd18121">
    <property type="entry name" value="ATP-synt_Fo_c"/>
    <property type="match status" value="1"/>
</dbReference>
<dbReference type="PRINTS" id="PR00124">
    <property type="entry name" value="ATPASEC"/>
</dbReference>
<organism evidence="17 18">
    <name type="scientific">Caldimicrobium thiodismutans</name>
    <dbReference type="NCBI Taxonomy" id="1653476"/>
    <lineage>
        <taxon>Bacteria</taxon>
        <taxon>Pseudomonadati</taxon>
        <taxon>Thermodesulfobacteriota</taxon>
        <taxon>Thermodesulfobacteria</taxon>
        <taxon>Thermodesulfobacteriales</taxon>
        <taxon>Thermodesulfobacteriaceae</taxon>
        <taxon>Caldimicrobium</taxon>
    </lineage>
</organism>
<reference evidence="18" key="2">
    <citation type="journal article" date="2016" name="Int. J. Syst. Evol. Microbiol.">
        <title>Caldimicrobium thiodismutans sp. nov., a sulfur-disproportionating bacterium isolated from a hot spring.</title>
        <authorList>
            <person name="Kojima H."/>
            <person name="Umezawa K."/>
            <person name="Fukui M."/>
        </authorList>
    </citation>
    <scope>NUCLEOTIDE SEQUENCE [LARGE SCALE GENOMIC DNA]</scope>
    <source>
        <strain evidence="18">TF1</strain>
    </source>
</reference>
<evidence type="ECO:0000256" key="10">
    <source>
        <dbReference type="ARBA" id="ARBA00023121"/>
    </source>
</evidence>
<keyword evidence="7 14" id="KW-0375">Hydrogen ion transport</keyword>
<comment type="subcellular location">
    <subcellularLocation>
        <location evidence="1 14">Cell membrane</location>
        <topology evidence="1 14">Multi-pass membrane protein</topology>
    </subcellularLocation>
</comment>
<dbReference type="FunFam" id="1.20.20.10:FF:000002">
    <property type="entry name" value="ATP synthase subunit c"/>
    <property type="match status" value="1"/>
</dbReference>
<dbReference type="GO" id="GO:0045259">
    <property type="term" value="C:proton-transporting ATP synthase complex"/>
    <property type="evidence" value="ECO:0007669"/>
    <property type="project" value="UniProtKB-KW"/>
</dbReference>
<evidence type="ECO:0000313" key="17">
    <source>
        <dbReference type="EMBL" id="BAU23720.1"/>
    </source>
</evidence>
<keyword evidence="5 14" id="KW-0138">CF(0)</keyword>
<feature type="chain" id="PRO_5006854935" description="ATP synthase subunit c" evidence="15">
    <location>
        <begin position="24"/>
        <end position="125"/>
    </location>
</feature>
<dbReference type="PROSITE" id="PS00605">
    <property type="entry name" value="ATPASE_C"/>
    <property type="match status" value="1"/>
</dbReference>
<keyword evidence="11 14" id="KW-0472">Membrane</keyword>
<evidence type="ECO:0000313" key="18">
    <source>
        <dbReference type="Proteomes" id="UP000068196"/>
    </source>
</evidence>
<dbReference type="InterPro" id="IPR038662">
    <property type="entry name" value="ATP_synth_F0_csu_sf"/>
</dbReference>
<sequence>MRKWLILLAMLFVSLALTHPALAEEVAKVAGDKLQTGFGIYSAIILAAGIGVGLGALGCGIGIGQATAGACEGIARNPELAGKLTVTMILGIALVETQVIYALVIALILLYANPVLPKFMQFIGG</sequence>
<feature type="transmembrane region" description="Helical" evidence="14">
    <location>
        <begin position="84"/>
        <end position="112"/>
    </location>
</feature>
<dbReference type="Gene3D" id="1.20.20.10">
    <property type="entry name" value="F1F0 ATP synthase subunit C"/>
    <property type="match status" value="1"/>
</dbReference>
<dbReference type="NCBIfam" id="TIGR01260">
    <property type="entry name" value="ATP_synt_c"/>
    <property type="match status" value="1"/>
</dbReference>
<evidence type="ECO:0000256" key="11">
    <source>
        <dbReference type="ARBA" id="ARBA00023136"/>
    </source>
</evidence>
<dbReference type="InterPro" id="IPR000454">
    <property type="entry name" value="ATP_synth_F0_csu"/>
</dbReference>
<dbReference type="GO" id="GO:0033177">
    <property type="term" value="C:proton-transporting two-sector ATPase complex, proton-transporting domain"/>
    <property type="evidence" value="ECO:0007669"/>
    <property type="project" value="InterPro"/>
</dbReference>
<dbReference type="InterPro" id="IPR035921">
    <property type="entry name" value="F/V-ATP_Csub_sf"/>
</dbReference>
<dbReference type="HAMAP" id="MF_01396">
    <property type="entry name" value="ATP_synth_c_bact"/>
    <property type="match status" value="1"/>
</dbReference>
<evidence type="ECO:0000256" key="5">
    <source>
        <dbReference type="ARBA" id="ARBA00022547"/>
    </source>
</evidence>
<keyword evidence="8 14" id="KW-1133">Transmembrane helix</keyword>
<evidence type="ECO:0000256" key="1">
    <source>
        <dbReference type="ARBA" id="ARBA00004651"/>
    </source>
</evidence>
<protein>
    <recommendedName>
        <fullName evidence="14">ATP synthase subunit c</fullName>
    </recommendedName>
    <alternativeName>
        <fullName evidence="14">ATP synthase F(0) sector subunit c</fullName>
    </alternativeName>
    <alternativeName>
        <fullName evidence="14">F-type ATPase subunit c</fullName>
        <shortName evidence="14">F-ATPase subunit c</shortName>
    </alternativeName>
    <alternativeName>
        <fullName evidence="14">Lipid-binding protein</fullName>
    </alternativeName>
</protein>
<dbReference type="InterPro" id="IPR020537">
    <property type="entry name" value="ATP_synth_F0_csu_DDCD_BS"/>
</dbReference>
<comment type="function">
    <text evidence="14">Key component of the F(0) channel; it plays a direct role in translocation across the membrane. A homomeric c-ring of between 10-14 subunits forms the central stalk rotor element with the F(1) delta and epsilon subunits.</text>
</comment>
<dbReference type="SUPFAM" id="SSF81333">
    <property type="entry name" value="F1F0 ATP synthase subunit C"/>
    <property type="match status" value="1"/>
</dbReference>
<name>A0A0U5AWJ1_9BACT</name>
<keyword evidence="10 14" id="KW-0446">Lipid-binding</keyword>
<keyword evidence="15" id="KW-0732">Signal</keyword>
<dbReference type="PANTHER" id="PTHR10031">
    <property type="entry name" value="ATP SYNTHASE LIPID-BINDING PROTEIN, MITOCHONDRIAL"/>
    <property type="match status" value="1"/>
</dbReference>
<evidence type="ECO:0000256" key="8">
    <source>
        <dbReference type="ARBA" id="ARBA00022989"/>
    </source>
</evidence>
<keyword evidence="3 14" id="KW-0813">Transport</keyword>
<dbReference type="Proteomes" id="UP000068196">
    <property type="component" value="Chromosome"/>
</dbReference>
<evidence type="ECO:0000256" key="4">
    <source>
        <dbReference type="ARBA" id="ARBA00022475"/>
    </source>
</evidence>
<dbReference type="AlphaFoldDB" id="A0A0U5AWJ1"/>
<dbReference type="KEGG" id="cthi:THC_1354"/>
<gene>
    <name evidence="14" type="primary">atpE</name>
    <name evidence="17" type="ORF">THC_1354</name>
</gene>
<dbReference type="EMBL" id="AP014945">
    <property type="protein sequence ID" value="BAU23720.1"/>
    <property type="molecule type" value="Genomic_DNA"/>
</dbReference>
<dbReference type="GO" id="GO:0005886">
    <property type="term" value="C:plasma membrane"/>
    <property type="evidence" value="ECO:0007669"/>
    <property type="project" value="UniProtKB-SubCell"/>
</dbReference>
<dbReference type="GO" id="GO:0008289">
    <property type="term" value="F:lipid binding"/>
    <property type="evidence" value="ECO:0007669"/>
    <property type="project" value="UniProtKB-KW"/>
</dbReference>
<comment type="function">
    <text evidence="13 14">F(1)F(0) ATP synthase produces ATP from ADP in the presence of a proton or sodium gradient. F-type ATPases consist of two structural domains, F(1) containing the extramembraneous catalytic core and F(0) containing the membrane proton channel, linked together by a central stalk and a peripheral stalk. During catalysis, ATP synthesis in the catalytic domain of F(1) is coupled via a rotary mechanism of the central stalk subunits to proton translocation.</text>
</comment>
<evidence type="ECO:0000256" key="12">
    <source>
        <dbReference type="ARBA" id="ARBA00023310"/>
    </source>
</evidence>
<dbReference type="STRING" id="1653476.THC_1354"/>
<accession>A0A0U5AWJ1</accession>
<evidence type="ECO:0000256" key="13">
    <source>
        <dbReference type="ARBA" id="ARBA00025198"/>
    </source>
</evidence>
<dbReference type="Pfam" id="PF00137">
    <property type="entry name" value="ATP-synt_C"/>
    <property type="match status" value="1"/>
</dbReference>
<reference evidence="17 18" key="1">
    <citation type="journal article" date="2016" name="Int. J. Syst. Evol. Microbiol.">
        <title>Caldimicrobium thiodismutans sp. nov., a sulfur-disproportionating bacterium isolated from a hot spring, and emended description of the genus Caldimicrobium.</title>
        <authorList>
            <person name="Kojima H."/>
            <person name="Umezawa K."/>
            <person name="Fukui M."/>
        </authorList>
    </citation>
    <scope>NUCLEOTIDE SEQUENCE [LARGE SCALE GENOMIC DNA]</scope>
    <source>
        <strain evidence="17 18">TF1</strain>
    </source>
</reference>
<feature type="site" description="Reversibly protonated during proton transport" evidence="14">
    <location>
        <position position="96"/>
    </location>
</feature>
<evidence type="ECO:0000256" key="15">
    <source>
        <dbReference type="SAM" id="SignalP"/>
    </source>
</evidence>
<dbReference type="InterPro" id="IPR005953">
    <property type="entry name" value="ATP_synth_csu_bac/chlpt"/>
</dbReference>
<evidence type="ECO:0000256" key="14">
    <source>
        <dbReference type="HAMAP-Rule" id="MF_01396"/>
    </source>
</evidence>
<dbReference type="GO" id="GO:0046933">
    <property type="term" value="F:proton-transporting ATP synthase activity, rotational mechanism"/>
    <property type="evidence" value="ECO:0007669"/>
    <property type="project" value="UniProtKB-UniRule"/>
</dbReference>
<feature type="domain" description="V-ATPase proteolipid subunit C-like" evidence="16">
    <location>
        <begin position="46"/>
        <end position="109"/>
    </location>
</feature>
<keyword evidence="4 14" id="KW-1003">Cell membrane</keyword>
<evidence type="ECO:0000256" key="2">
    <source>
        <dbReference type="ARBA" id="ARBA00006704"/>
    </source>
</evidence>
<feature type="signal peptide" evidence="15">
    <location>
        <begin position="1"/>
        <end position="23"/>
    </location>
</feature>
<keyword evidence="9 14" id="KW-0406">Ion transport</keyword>
<evidence type="ECO:0000256" key="7">
    <source>
        <dbReference type="ARBA" id="ARBA00022781"/>
    </source>
</evidence>
<evidence type="ECO:0000256" key="6">
    <source>
        <dbReference type="ARBA" id="ARBA00022692"/>
    </source>
</evidence>
<evidence type="ECO:0000256" key="3">
    <source>
        <dbReference type="ARBA" id="ARBA00022448"/>
    </source>
</evidence>
<keyword evidence="6 14" id="KW-0812">Transmembrane</keyword>
<keyword evidence="18" id="KW-1185">Reference proteome</keyword>
<proteinExistence type="inferred from homology"/>
<dbReference type="RefSeq" id="WP_068516714.1">
    <property type="nucleotide sequence ID" value="NZ_AP014945.1"/>
</dbReference>
<evidence type="ECO:0000259" key="16">
    <source>
        <dbReference type="Pfam" id="PF00137"/>
    </source>
</evidence>